<dbReference type="RefSeq" id="WP_184349201.1">
    <property type="nucleotide sequence ID" value="NZ_JACHJH010000003.1"/>
</dbReference>
<dbReference type="Gene3D" id="3.30.565.10">
    <property type="entry name" value="Histidine kinase-like ATPase, C-terminal domain"/>
    <property type="match status" value="1"/>
</dbReference>
<dbReference type="GO" id="GO:0005524">
    <property type="term" value="F:ATP binding"/>
    <property type="evidence" value="ECO:0007669"/>
    <property type="project" value="UniProtKB-KW"/>
</dbReference>
<dbReference type="Pfam" id="PF07730">
    <property type="entry name" value="HisKA_3"/>
    <property type="match status" value="1"/>
</dbReference>
<keyword evidence="6 11" id="KW-0418">Kinase</keyword>
<name>A0A7W7LNH1_9ACTN</name>
<keyword evidence="5" id="KW-0547">Nucleotide-binding</keyword>
<dbReference type="SUPFAM" id="SSF55874">
    <property type="entry name" value="ATPase domain of HSP90 chaperone/DNA topoisomerase II/histidine kinase"/>
    <property type="match status" value="1"/>
</dbReference>
<keyword evidence="3" id="KW-0597">Phosphoprotein</keyword>
<keyword evidence="8" id="KW-0902">Two-component regulatory system</keyword>
<dbReference type="InterPro" id="IPR050482">
    <property type="entry name" value="Sensor_HK_TwoCompSys"/>
</dbReference>
<evidence type="ECO:0000256" key="8">
    <source>
        <dbReference type="ARBA" id="ARBA00023012"/>
    </source>
</evidence>
<dbReference type="EC" id="2.7.13.3" evidence="2"/>
<keyword evidence="9" id="KW-0812">Transmembrane</keyword>
<evidence type="ECO:0000256" key="5">
    <source>
        <dbReference type="ARBA" id="ARBA00022741"/>
    </source>
</evidence>
<feature type="transmembrane region" description="Helical" evidence="9">
    <location>
        <begin position="154"/>
        <end position="179"/>
    </location>
</feature>
<evidence type="ECO:0000256" key="3">
    <source>
        <dbReference type="ARBA" id="ARBA00022553"/>
    </source>
</evidence>
<keyword evidence="4" id="KW-0808">Transferase</keyword>
<dbReference type="AlphaFoldDB" id="A0A7W7LNH1"/>
<evidence type="ECO:0000313" key="11">
    <source>
        <dbReference type="EMBL" id="MBB4893322.1"/>
    </source>
</evidence>
<keyword evidence="7" id="KW-0067">ATP-binding</keyword>
<feature type="transmembrane region" description="Helical" evidence="9">
    <location>
        <begin position="44"/>
        <end position="62"/>
    </location>
</feature>
<dbReference type="PANTHER" id="PTHR24421:SF10">
    <property type="entry name" value="NITRATE_NITRITE SENSOR PROTEIN NARQ"/>
    <property type="match status" value="1"/>
</dbReference>
<keyword evidence="9" id="KW-1133">Transmembrane helix</keyword>
<dbReference type="CDD" id="cd16917">
    <property type="entry name" value="HATPase_UhpB-NarQ-NarX-like"/>
    <property type="match status" value="1"/>
</dbReference>
<protein>
    <recommendedName>
        <fullName evidence="2">histidine kinase</fullName>
        <ecNumber evidence="2">2.7.13.3</ecNumber>
    </recommendedName>
</protein>
<proteinExistence type="predicted"/>
<dbReference type="GO" id="GO:0046983">
    <property type="term" value="F:protein dimerization activity"/>
    <property type="evidence" value="ECO:0007669"/>
    <property type="project" value="InterPro"/>
</dbReference>
<organism evidence="11 12">
    <name type="scientific">Streptomyces olivoverticillatus</name>
    <dbReference type="NCBI Taxonomy" id="66427"/>
    <lineage>
        <taxon>Bacteria</taxon>
        <taxon>Bacillati</taxon>
        <taxon>Actinomycetota</taxon>
        <taxon>Actinomycetes</taxon>
        <taxon>Kitasatosporales</taxon>
        <taxon>Streptomycetaceae</taxon>
        <taxon>Streptomyces</taxon>
    </lineage>
</organism>
<feature type="transmembrane region" description="Helical" evidence="9">
    <location>
        <begin position="20"/>
        <end position="38"/>
    </location>
</feature>
<dbReference type="Gene3D" id="1.20.5.1930">
    <property type="match status" value="1"/>
</dbReference>
<reference evidence="11 12" key="1">
    <citation type="submission" date="2020-08" db="EMBL/GenBank/DDBJ databases">
        <title>Genomic Encyclopedia of Type Strains, Phase III (KMG-III): the genomes of soil and plant-associated and newly described type strains.</title>
        <authorList>
            <person name="Whitman W."/>
        </authorList>
    </citation>
    <scope>NUCLEOTIDE SEQUENCE [LARGE SCALE GENOMIC DNA]</scope>
    <source>
        <strain evidence="11 12">CECT 3266</strain>
    </source>
</reference>
<dbReference type="GO" id="GO:0016020">
    <property type="term" value="C:membrane"/>
    <property type="evidence" value="ECO:0007669"/>
    <property type="project" value="InterPro"/>
</dbReference>
<evidence type="ECO:0000256" key="1">
    <source>
        <dbReference type="ARBA" id="ARBA00000085"/>
    </source>
</evidence>
<dbReference type="InterPro" id="IPR036890">
    <property type="entry name" value="HATPase_C_sf"/>
</dbReference>
<dbReference type="PANTHER" id="PTHR24421">
    <property type="entry name" value="NITRATE/NITRITE SENSOR PROTEIN NARX-RELATED"/>
    <property type="match status" value="1"/>
</dbReference>
<sequence length="403" mass="42771">MITALRPLTRSVTYARWLHLVTAVVLATVFAFVTPGIGNMDNWAGAWLLVAPLPLLAALAMVPGVRLSEGMQAQLLLFPAGREAGDPPVAPAPSASWEDRWRTALWLVLRYELGTVTAFMSVHLPTLTVNLLRSAAGHRPLHIPLTQTSHEPHWWYALLAPAALALLMAFVIGAGAVLARAAHALLGPSAAARLAALEQRTERLLEHNRLARELHDSVGHALTVAVVQAGAARAAASPEFTEQALAAIEETGRHALEDLERVLKLLREDTPCLADRPSLADAERLLSAARSSGARITAEVMGALDTVPGPVSREGYRIVQEALTNVVRHAGPADVSVRIAVTTDGLELDISNPLAEGAGVISGSGSGLRGIRERATLLGGRAETGEHEGTWRVRVLLPLSALG</sequence>
<evidence type="ECO:0000256" key="6">
    <source>
        <dbReference type="ARBA" id="ARBA00022777"/>
    </source>
</evidence>
<evidence type="ECO:0000256" key="9">
    <source>
        <dbReference type="SAM" id="Phobius"/>
    </source>
</evidence>
<dbReference type="GO" id="GO:0000155">
    <property type="term" value="F:phosphorelay sensor kinase activity"/>
    <property type="evidence" value="ECO:0007669"/>
    <property type="project" value="InterPro"/>
</dbReference>
<dbReference type="Proteomes" id="UP000556084">
    <property type="component" value="Unassembled WGS sequence"/>
</dbReference>
<dbReference type="EMBL" id="JACHJH010000003">
    <property type="protein sequence ID" value="MBB4893322.1"/>
    <property type="molecule type" value="Genomic_DNA"/>
</dbReference>
<keyword evidence="9" id="KW-0472">Membrane</keyword>
<accession>A0A7W7LNH1</accession>
<evidence type="ECO:0000256" key="7">
    <source>
        <dbReference type="ARBA" id="ARBA00022840"/>
    </source>
</evidence>
<evidence type="ECO:0000256" key="4">
    <source>
        <dbReference type="ARBA" id="ARBA00022679"/>
    </source>
</evidence>
<gene>
    <name evidence="11" type="ORF">FHS39_002353</name>
</gene>
<evidence type="ECO:0000259" key="10">
    <source>
        <dbReference type="Pfam" id="PF07730"/>
    </source>
</evidence>
<evidence type="ECO:0000256" key="2">
    <source>
        <dbReference type="ARBA" id="ARBA00012438"/>
    </source>
</evidence>
<keyword evidence="12" id="KW-1185">Reference proteome</keyword>
<feature type="domain" description="Signal transduction histidine kinase subgroup 3 dimerisation and phosphoacceptor" evidence="10">
    <location>
        <begin position="206"/>
        <end position="269"/>
    </location>
</feature>
<comment type="catalytic activity">
    <reaction evidence="1">
        <text>ATP + protein L-histidine = ADP + protein N-phospho-L-histidine.</text>
        <dbReference type="EC" id="2.7.13.3"/>
    </reaction>
</comment>
<dbReference type="InterPro" id="IPR011712">
    <property type="entry name" value="Sig_transdc_His_kin_sub3_dim/P"/>
</dbReference>
<comment type="caution">
    <text evidence="11">The sequence shown here is derived from an EMBL/GenBank/DDBJ whole genome shotgun (WGS) entry which is preliminary data.</text>
</comment>
<evidence type="ECO:0000313" key="12">
    <source>
        <dbReference type="Proteomes" id="UP000556084"/>
    </source>
</evidence>